<comment type="caution">
    <text evidence="2">The sequence shown here is derived from an EMBL/GenBank/DDBJ whole genome shotgun (WGS) entry which is preliminary data.</text>
</comment>
<dbReference type="PATRIC" id="fig|1449350.3.peg.4221"/>
<feature type="domain" description="SpoVT-AbrB" evidence="1">
    <location>
        <begin position="9"/>
        <end position="55"/>
    </location>
</feature>
<accession>X7E764</accession>
<evidence type="ECO:0000259" key="1">
    <source>
        <dbReference type="SMART" id="SM00966"/>
    </source>
</evidence>
<dbReference type="AlphaFoldDB" id="X7E764"/>
<dbReference type="GO" id="GO:0003700">
    <property type="term" value="F:DNA-binding transcription factor activity"/>
    <property type="evidence" value="ECO:0007669"/>
    <property type="project" value="InterPro"/>
</dbReference>
<protein>
    <submittedName>
        <fullName evidence="2">Regulator</fullName>
    </submittedName>
</protein>
<keyword evidence="3" id="KW-1185">Reference proteome</keyword>
<dbReference type="eggNOG" id="COG2002">
    <property type="taxonomic scope" value="Bacteria"/>
</dbReference>
<dbReference type="GO" id="GO:0003677">
    <property type="term" value="F:DNA binding"/>
    <property type="evidence" value="ECO:0007669"/>
    <property type="project" value="InterPro"/>
</dbReference>
<dbReference type="InterPro" id="IPR007159">
    <property type="entry name" value="SpoVT-AbrB_dom"/>
</dbReference>
<sequence length="108" mass="12011">MTVLAQDVSTLTDRYQTTVPSSVRKQLKLGKGDQIRYCTEPSGRVYIEPARVEEDDPAIGAFLDFVEADIKAHPERLRAFDGALHDRLKALVGDVDVNLDDPLSPEDE</sequence>
<dbReference type="STRING" id="1449350.OCH239_20290"/>
<dbReference type="InterPro" id="IPR037914">
    <property type="entry name" value="SpoVT-AbrB_sf"/>
</dbReference>
<proteinExistence type="predicted"/>
<dbReference type="GO" id="GO:0001558">
    <property type="term" value="P:regulation of cell growth"/>
    <property type="evidence" value="ECO:0007669"/>
    <property type="project" value="InterPro"/>
</dbReference>
<organism evidence="2 3">
    <name type="scientific">Roseivivax halodurans JCM 10272</name>
    <dbReference type="NCBI Taxonomy" id="1449350"/>
    <lineage>
        <taxon>Bacteria</taxon>
        <taxon>Pseudomonadati</taxon>
        <taxon>Pseudomonadota</taxon>
        <taxon>Alphaproteobacteria</taxon>
        <taxon>Rhodobacterales</taxon>
        <taxon>Roseobacteraceae</taxon>
        <taxon>Roseivivax</taxon>
    </lineage>
</organism>
<name>X7E764_9RHOB</name>
<evidence type="ECO:0000313" key="3">
    <source>
        <dbReference type="Proteomes" id="UP000022447"/>
    </source>
</evidence>
<dbReference type="Proteomes" id="UP000022447">
    <property type="component" value="Unassembled WGS sequence"/>
</dbReference>
<dbReference type="RefSeq" id="WP_037267300.1">
    <property type="nucleotide sequence ID" value="NZ_JALZ01000077.1"/>
</dbReference>
<dbReference type="NCBIfam" id="NF007429">
    <property type="entry name" value="PRK09974.1"/>
    <property type="match status" value="1"/>
</dbReference>
<dbReference type="InterPro" id="IPR031848">
    <property type="entry name" value="PrlF_antitoxin"/>
</dbReference>
<dbReference type="Pfam" id="PF15937">
    <property type="entry name" value="PrlF_antitoxin"/>
    <property type="match status" value="1"/>
</dbReference>
<dbReference type="OrthoDB" id="9809003at2"/>
<evidence type="ECO:0000313" key="2">
    <source>
        <dbReference type="EMBL" id="ETX10993.1"/>
    </source>
</evidence>
<dbReference type="SUPFAM" id="SSF89447">
    <property type="entry name" value="AbrB/MazE/MraZ-like"/>
    <property type="match status" value="1"/>
</dbReference>
<dbReference type="SMART" id="SM00966">
    <property type="entry name" value="SpoVT_AbrB"/>
    <property type="match status" value="1"/>
</dbReference>
<gene>
    <name evidence="2" type="ORF">OCH239_20290</name>
</gene>
<dbReference type="GO" id="GO:0097351">
    <property type="term" value="F:toxin sequestering activity"/>
    <property type="evidence" value="ECO:0007669"/>
    <property type="project" value="InterPro"/>
</dbReference>
<dbReference type="EMBL" id="JALZ01000077">
    <property type="protein sequence ID" value="ETX10993.1"/>
    <property type="molecule type" value="Genomic_DNA"/>
</dbReference>
<dbReference type="Gene3D" id="2.10.260.10">
    <property type="match status" value="1"/>
</dbReference>
<reference evidence="2 3" key="1">
    <citation type="submission" date="2014-01" db="EMBL/GenBank/DDBJ databases">
        <title>Roseivivax halodurans JCM 10272 Genome Sequencing.</title>
        <authorList>
            <person name="Lai Q."/>
            <person name="Li G."/>
            <person name="Shao Z."/>
        </authorList>
    </citation>
    <scope>NUCLEOTIDE SEQUENCE [LARGE SCALE GENOMIC DNA]</scope>
    <source>
        <strain evidence="2 3">JCM 10272</strain>
    </source>
</reference>